<keyword evidence="7" id="KW-0449">Lipoprotein</keyword>
<protein>
    <submittedName>
        <fullName evidence="10">Spore germination protein GerKC</fullName>
    </submittedName>
</protein>
<dbReference type="OrthoDB" id="2569624at2"/>
<evidence type="ECO:0000256" key="6">
    <source>
        <dbReference type="ARBA" id="ARBA00023139"/>
    </source>
</evidence>
<dbReference type="STRING" id="1294263.JCM21531_2944"/>
<dbReference type="EMBL" id="BAVR01000037">
    <property type="protein sequence ID" value="GAE89419.1"/>
    <property type="molecule type" value="Genomic_DNA"/>
</dbReference>
<accession>W4V9M4</accession>
<reference evidence="10" key="1">
    <citation type="journal article" date="2014" name="Genome Announc.">
        <title>Draft Genome Sequence of Clostridium straminisolvens Strain JCM 21531T, Isolated from a Cellulose-Degrading Bacterial Community.</title>
        <authorList>
            <person name="Yuki M."/>
            <person name="Oshima K."/>
            <person name="Suda W."/>
            <person name="Sakamoto M."/>
            <person name="Kitamura K."/>
            <person name="Iida T."/>
            <person name="Hattori M."/>
            <person name="Ohkuma M."/>
        </authorList>
    </citation>
    <scope>NUCLEOTIDE SEQUENCE [LARGE SCALE GENOMIC DNA]</scope>
    <source>
        <strain evidence="10">JCM 21531</strain>
    </source>
</reference>
<dbReference type="NCBIfam" id="TIGR02887">
    <property type="entry name" value="spore_ger_x_C"/>
    <property type="match status" value="1"/>
</dbReference>
<sequence>MNRKSKAELIIICSLIILLTGCWDSINIEDRAYVIGIAIDEYPPLPQGLKNEENILENEQERMFESSTEVNAGIPSYAMTIQIPIIKHASLPNILSGGASEPSTLKTWDITQVGNSFIEINRSIATRINLIPYYEHLQVIIISENVARKGLRNILDFFIRDPEMRSRTKLFIAQGSAKKVLDVIPRIEDYASIYLAKMPRSARVNAEIIHWTDLGQAVQAIYSKEDFHLPAIEVTEFEIMNKGAALFKDDKMIGWADGKDVEVLKLMHNVFLGGVLTSDFVTDEHDSENDVMSLEIIKAKTKITPIVQGDDITFKIDINIKGNYSEGVNHPLTDKIDQEFIEKAEKAFEKSIKDQCIETIEKMQNMDMDVFHFSTAMRTKQPSYWAKIKDKWDNIFPDVKTEVNVKVAIKQIGNMQ</sequence>
<dbReference type="InterPro" id="IPR057336">
    <property type="entry name" value="GerAC_N"/>
</dbReference>
<evidence type="ECO:0000256" key="5">
    <source>
        <dbReference type="ARBA" id="ARBA00023136"/>
    </source>
</evidence>
<comment type="caution">
    <text evidence="10">The sequence shown here is derived from an EMBL/GenBank/DDBJ whole genome shotgun (WGS) entry which is preliminary data.</text>
</comment>
<feature type="domain" description="Spore germination GerAC-like C-terminal" evidence="8">
    <location>
        <begin position="242"/>
        <end position="413"/>
    </location>
</feature>
<keyword evidence="5" id="KW-0472">Membrane</keyword>
<evidence type="ECO:0000256" key="7">
    <source>
        <dbReference type="ARBA" id="ARBA00023288"/>
    </source>
</evidence>
<dbReference type="RefSeq" id="WP_038289684.1">
    <property type="nucleotide sequence ID" value="NZ_BAVR01000037.1"/>
</dbReference>
<comment type="subcellular location">
    <subcellularLocation>
        <location evidence="1">Membrane</location>
        <topology evidence="1">Lipid-anchor</topology>
    </subcellularLocation>
</comment>
<evidence type="ECO:0000259" key="8">
    <source>
        <dbReference type="Pfam" id="PF05504"/>
    </source>
</evidence>
<dbReference type="GO" id="GO:0016020">
    <property type="term" value="C:membrane"/>
    <property type="evidence" value="ECO:0007669"/>
    <property type="project" value="UniProtKB-SubCell"/>
</dbReference>
<dbReference type="Pfam" id="PF25198">
    <property type="entry name" value="Spore_GerAC_N"/>
    <property type="match status" value="1"/>
</dbReference>
<evidence type="ECO:0000256" key="3">
    <source>
        <dbReference type="ARBA" id="ARBA00022544"/>
    </source>
</evidence>
<evidence type="ECO:0000259" key="9">
    <source>
        <dbReference type="Pfam" id="PF25198"/>
    </source>
</evidence>
<evidence type="ECO:0000313" key="10">
    <source>
        <dbReference type="EMBL" id="GAE89419.1"/>
    </source>
</evidence>
<dbReference type="Pfam" id="PF05504">
    <property type="entry name" value="Spore_GerAC"/>
    <property type="match status" value="1"/>
</dbReference>
<dbReference type="PANTHER" id="PTHR35789:SF1">
    <property type="entry name" value="SPORE GERMINATION PROTEIN B3"/>
    <property type="match status" value="1"/>
</dbReference>
<dbReference type="InterPro" id="IPR046953">
    <property type="entry name" value="Spore_GerAC-like_C"/>
</dbReference>
<keyword evidence="6" id="KW-0564">Palmitate</keyword>
<dbReference type="InterPro" id="IPR038501">
    <property type="entry name" value="Spore_GerAC_C_sf"/>
</dbReference>
<name>W4V9M4_9FIRM</name>
<keyword evidence="4" id="KW-0732">Signal</keyword>
<organism evidence="10 11">
    <name type="scientific">Acetivibrio straminisolvens JCM 21531</name>
    <dbReference type="NCBI Taxonomy" id="1294263"/>
    <lineage>
        <taxon>Bacteria</taxon>
        <taxon>Bacillati</taxon>
        <taxon>Bacillota</taxon>
        <taxon>Clostridia</taxon>
        <taxon>Eubacteriales</taxon>
        <taxon>Oscillospiraceae</taxon>
        <taxon>Acetivibrio</taxon>
    </lineage>
</organism>
<keyword evidence="3" id="KW-0309">Germination</keyword>
<feature type="domain" description="Spore germination protein N-terminal" evidence="9">
    <location>
        <begin position="24"/>
        <end position="234"/>
    </location>
</feature>
<dbReference type="GO" id="GO:0009847">
    <property type="term" value="P:spore germination"/>
    <property type="evidence" value="ECO:0007669"/>
    <property type="project" value="InterPro"/>
</dbReference>
<dbReference type="InterPro" id="IPR008844">
    <property type="entry name" value="Spore_GerAC-like"/>
</dbReference>
<evidence type="ECO:0000313" key="11">
    <source>
        <dbReference type="Proteomes" id="UP000019109"/>
    </source>
</evidence>
<evidence type="ECO:0000256" key="2">
    <source>
        <dbReference type="ARBA" id="ARBA00007886"/>
    </source>
</evidence>
<proteinExistence type="inferred from homology"/>
<gene>
    <name evidence="10" type="ORF">JCM21531_2944</name>
</gene>
<keyword evidence="11" id="KW-1185">Reference proteome</keyword>
<dbReference type="AlphaFoldDB" id="W4V9M4"/>
<evidence type="ECO:0000256" key="4">
    <source>
        <dbReference type="ARBA" id="ARBA00022729"/>
    </source>
</evidence>
<dbReference type="PROSITE" id="PS51257">
    <property type="entry name" value="PROKAR_LIPOPROTEIN"/>
    <property type="match status" value="1"/>
</dbReference>
<evidence type="ECO:0000256" key="1">
    <source>
        <dbReference type="ARBA" id="ARBA00004635"/>
    </source>
</evidence>
<comment type="similarity">
    <text evidence="2">Belongs to the GerABKC lipoprotein family.</text>
</comment>
<dbReference type="Gene3D" id="3.30.300.210">
    <property type="entry name" value="Nutrient germinant receptor protein C, domain 3"/>
    <property type="match status" value="1"/>
</dbReference>
<dbReference type="Proteomes" id="UP000019109">
    <property type="component" value="Unassembled WGS sequence"/>
</dbReference>
<dbReference type="PANTHER" id="PTHR35789">
    <property type="entry name" value="SPORE GERMINATION PROTEIN B3"/>
    <property type="match status" value="1"/>
</dbReference>